<dbReference type="Gene3D" id="3.10.450.50">
    <property type="match status" value="1"/>
</dbReference>
<dbReference type="EMBL" id="BAABHQ010000008">
    <property type="protein sequence ID" value="GAA4879212.1"/>
    <property type="molecule type" value="Genomic_DNA"/>
</dbReference>
<organism evidence="1 2">
    <name type="scientific">Actinomycetospora straminea</name>
    <dbReference type="NCBI Taxonomy" id="663607"/>
    <lineage>
        <taxon>Bacteria</taxon>
        <taxon>Bacillati</taxon>
        <taxon>Actinomycetota</taxon>
        <taxon>Actinomycetes</taxon>
        <taxon>Pseudonocardiales</taxon>
        <taxon>Pseudonocardiaceae</taxon>
        <taxon>Actinomycetospora</taxon>
    </lineage>
</organism>
<sequence>MGRRPAERAGRPGPRGPLTLAAEARRAYSPLNRIELNSGVGMIDDDLATTTAPFLRRWFASLDGDSPDDILDMIAPDFRFSIVFGTGGGEARDFAGGRAAMEGYLAQREKGVLTHHVLSASTVASDELVLGQARRGGAFESTFVAAARLDAEGRVTDLMIGRSPELDVVR</sequence>
<dbReference type="InterPro" id="IPR032710">
    <property type="entry name" value="NTF2-like_dom_sf"/>
</dbReference>
<proteinExistence type="predicted"/>
<gene>
    <name evidence="1" type="ORF">GCM10023203_32270</name>
</gene>
<evidence type="ECO:0000313" key="2">
    <source>
        <dbReference type="Proteomes" id="UP001500457"/>
    </source>
</evidence>
<accession>A0ABP9EHF5</accession>
<keyword evidence="2" id="KW-1185">Reference proteome</keyword>
<dbReference type="SUPFAM" id="SSF54427">
    <property type="entry name" value="NTF2-like"/>
    <property type="match status" value="1"/>
</dbReference>
<dbReference type="Proteomes" id="UP001500457">
    <property type="component" value="Unassembled WGS sequence"/>
</dbReference>
<evidence type="ECO:0008006" key="3">
    <source>
        <dbReference type="Google" id="ProtNLM"/>
    </source>
</evidence>
<name>A0ABP9EHF5_9PSEU</name>
<comment type="caution">
    <text evidence="1">The sequence shown here is derived from an EMBL/GenBank/DDBJ whole genome shotgun (WGS) entry which is preliminary data.</text>
</comment>
<protein>
    <recommendedName>
        <fullName evidence="3">SnoaL-like protein</fullName>
    </recommendedName>
</protein>
<dbReference type="CDD" id="cd00531">
    <property type="entry name" value="NTF2_like"/>
    <property type="match status" value="1"/>
</dbReference>
<evidence type="ECO:0000313" key="1">
    <source>
        <dbReference type="EMBL" id="GAA4879212.1"/>
    </source>
</evidence>
<reference evidence="2" key="1">
    <citation type="journal article" date="2019" name="Int. J. Syst. Evol. Microbiol.">
        <title>The Global Catalogue of Microorganisms (GCM) 10K type strain sequencing project: providing services to taxonomists for standard genome sequencing and annotation.</title>
        <authorList>
            <consortium name="The Broad Institute Genomics Platform"/>
            <consortium name="The Broad Institute Genome Sequencing Center for Infectious Disease"/>
            <person name="Wu L."/>
            <person name="Ma J."/>
        </authorList>
    </citation>
    <scope>NUCLEOTIDE SEQUENCE [LARGE SCALE GENOMIC DNA]</scope>
    <source>
        <strain evidence="2">JCM 17983</strain>
    </source>
</reference>